<dbReference type="Proteomes" id="UP000236291">
    <property type="component" value="Unassembled WGS sequence"/>
</dbReference>
<proteinExistence type="predicted"/>
<evidence type="ECO:0000313" key="1">
    <source>
        <dbReference type="EMBL" id="PNX63614.1"/>
    </source>
</evidence>
<dbReference type="EMBL" id="ASHM01156810">
    <property type="protein sequence ID" value="PNX63614.1"/>
    <property type="molecule type" value="Genomic_DNA"/>
</dbReference>
<sequence>MNKVYSLVVQEESNHKSIASPDDSSSLINAAQRYEAKGK</sequence>
<accession>A0A2K3KBG3</accession>
<comment type="caution">
    <text evidence="1">The sequence shown here is derived from an EMBL/GenBank/DDBJ whole genome shotgun (WGS) entry which is preliminary data.</text>
</comment>
<name>A0A2K3KBG3_TRIPR</name>
<feature type="non-terminal residue" evidence="1">
    <location>
        <position position="39"/>
    </location>
</feature>
<protein>
    <submittedName>
        <fullName evidence="1">Uncharacterized protein</fullName>
    </submittedName>
</protein>
<reference evidence="1 2" key="1">
    <citation type="journal article" date="2014" name="Am. J. Bot.">
        <title>Genome assembly and annotation for red clover (Trifolium pratense; Fabaceae).</title>
        <authorList>
            <person name="Istvanek J."/>
            <person name="Jaros M."/>
            <person name="Krenek A."/>
            <person name="Repkova J."/>
        </authorList>
    </citation>
    <scope>NUCLEOTIDE SEQUENCE [LARGE SCALE GENOMIC DNA]</scope>
    <source>
        <strain evidence="2">cv. Tatra</strain>
        <tissue evidence="1">Young leaves</tissue>
    </source>
</reference>
<organism evidence="1 2">
    <name type="scientific">Trifolium pratense</name>
    <name type="common">Red clover</name>
    <dbReference type="NCBI Taxonomy" id="57577"/>
    <lineage>
        <taxon>Eukaryota</taxon>
        <taxon>Viridiplantae</taxon>
        <taxon>Streptophyta</taxon>
        <taxon>Embryophyta</taxon>
        <taxon>Tracheophyta</taxon>
        <taxon>Spermatophyta</taxon>
        <taxon>Magnoliopsida</taxon>
        <taxon>eudicotyledons</taxon>
        <taxon>Gunneridae</taxon>
        <taxon>Pentapetalae</taxon>
        <taxon>rosids</taxon>
        <taxon>fabids</taxon>
        <taxon>Fabales</taxon>
        <taxon>Fabaceae</taxon>
        <taxon>Papilionoideae</taxon>
        <taxon>50 kb inversion clade</taxon>
        <taxon>NPAAA clade</taxon>
        <taxon>Hologalegina</taxon>
        <taxon>IRL clade</taxon>
        <taxon>Trifolieae</taxon>
        <taxon>Trifolium</taxon>
    </lineage>
</organism>
<evidence type="ECO:0000313" key="2">
    <source>
        <dbReference type="Proteomes" id="UP000236291"/>
    </source>
</evidence>
<reference evidence="1 2" key="2">
    <citation type="journal article" date="2017" name="Front. Plant Sci.">
        <title>Gene Classification and Mining of Molecular Markers Useful in Red Clover (Trifolium pratense) Breeding.</title>
        <authorList>
            <person name="Istvanek J."/>
            <person name="Dluhosova J."/>
            <person name="Dluhos P."/>
            <person name="Patkova L."/>
            <person name="Nedelnik J."/>
            <person name="Repkova J."/>
        </authorList>
    </citation>
    <scope>NUCLEOTIDE SEQUENCE [LARGE SCALE GENOMIC DNA]</scope>
    <source>
        <strain evidence="2">cv. Tatra</strain>
        <tissue evidence="1">Young leaves</tissue>
    </source>
</reference>
<gene>
    <name evidence="1" type="ORF">L195_g061718</name>
</gene>
<dbReference type="AlphaFoldDB" id="A0A2K3KBG3"/>